<name>A0ABR0NS61_GOSAR</name>
<keyword evidence="2" id="KW-1185">Reference proteome</keyword>
<dbReference type="Proteomes" id="UP001358586">
    <property type="component" value="Chromosome 9"/>
</dbReference>
<reference evidence="1 2" key="1">
    <citation type="submission" date="2023-03" db="EMBL/GenBank/DDBJ databases">
        <title>WGS of Gossypium arboreum.</title>
        <authorList>
            <person name="Yu D."/>
        </authorList>
    </citation>
    <scope>NUCLEOTIDE SEQUENCE [LARGE SCALE GENOMIC DNA]</scope>
    <source>
        <tissue evidence="1">Leaf</tissue>
    </source>
</reference>
<comment type="caution">
    <text evidence="1">The sequence shown here is derived from an EMBL/GenBank/DDBJ whole genome shotgun (WGS) entry which is preliminary data.</text>
</comment>
<protein>
    <submittedName>
        <fullName evidence="1">Uncharacterized protein</fullName>
    </submittedName>
</protein>
<gene>
    <name evidence="1" type="ORF">PVK06_030688</name>
</gene>
<accession>A0ABR0NS61</accession>
<dbReference type="EMBL" id="JARKNE010000009">
    <property type="protein sequence ID" value="KAK5803048.1"/>
    <property type="molecule type" value="Genomic_DNA"/>
</dbReference>
<evidence type="ECO:0000313" key="1">
    <source>
        <dbReference type="EMBL" id="KAK5803048.1"/>
    </source>
</evidence>
<proteinExistence type="predicted"/>
<organism evidence="1 2">
    <name type="scientific">Gossypium arboreum</name>
    <name type="common">Tree cotton</name>
    <name type="synonym">Gossypium nanking</name>
    <dbReference type="NCBI Taxonomy" id="29729"/>
    <lineage>
        <taxon>Eukaryota</taxon>
        <taxon>Viridiplantae</taxon>
        <taxon>Streptophyta</taxon>
        <taxon>Embryophyta</taxon>
        <taxon>Tracheophyta</taxon>
        <taxon>Spermatophyta</taxon>
        <taxon>Magnoliopsida</taxon>
        <taxon>eudicotyledons</taxon>
        <taxon>Gunneridae</taxon>
        <taxon>Pentapetalae</taxon>
        <taxon>rosids</taxon>
        <taxon>malvids</taxon>
        <taxon>Malvales</taxon>
        <taxon>Malvaceae</taxon>
        <taxon>Malvoideae</taxon>
        <taxon>Gossypium</taxon>
    </lineage>
</organism>
<sequence>MLSSSSIDIANRNEDDASILDDSSTKKFRFKDLNVSSDDVMVVDVKKYFIDGVPSIDFSERVYQLLEKEMSTSVILKMLGKNLGISTLQNRLCRIWRSSSLFN</sequence>
<evidence type="ECO:0000313" key="2">
    <source>
        <dbReference type="Proteomes" id="UP001358586"/>
    </source>
</evidence>